<name>A0A0L0EZF6_9EUKA</name>
<protein>
    <recommendedName>
        <fullName evidence="3">Right handed beta helix domain-containing protein</fullName>
    </recommendedName>
</protein>
<dbReference type="GeneID" id="25918158"/>
<evidence type="ECO:0000313" key="2">
    <source>
        <dbReference type="Proteomes" id="UP000054560"/>
    </source>
</evidence>
<dbReference type="EMBL" id="KQ253168">
    <property type="protein sequence ID" value="KNC69827.1"/>
    <property type="molecule type" value="Genomic_DNA"/>
</dbReference>
<dbReference type="SUPFAM" id="SSF51126">
    <property type="entry name" value="Pectin lyase-like"/>
    <property type="match status" value="1"/>
</dbReference>
<evidence type="ECO:0008006" key="3">
    <source>
        <dbReference type="Google" id="ProtNLM"/>
    </source>
</evidence>
<organism evidence="1 2">
    <name type="scientific">Sphaeroforma arctica JP610</name>
    <dbReference type="NCBI Taxonomy" id="667725"/>
    <lineage>
        <taxon>Eukaryota</taxon>
        <taxon>Ichthyosporea</taxon>
        <taxon>Ichthyophonida</taxon>
        <taxon>Sphaeroforma</taxon>
    </lineage>
</organism>
<sequence>MGTETVNSHFHNNSARSGGAVVTHNGWSLVEGCNFTNNRATHYDGGAMELQQDGILIRSSHFQGNYAN</sequence>
<proteinExistence type="predicted"/>
<dbReference type="Proteomes" id="UP000054560">
    <property type="component" value="Unassembled WGS sequence"/>
</dbReference>
<evidence type="ECO:0000313" key="1">
    <source>
        <dbReference type="EMBL" id="KNC69827.1"/>
    </source>
</evidence>
<keyword evidence="2" id="KW-1185">Reference proteome</keyword>
<reference evidence="1 2" key="1">
    <citation type="submission" date="2011-02" db="EMBL/GenBank/DDBJ databases">
        <title>The Genome Sequence of Sphaeroforma arctica JP610.</title>
        <authorList>
            <consortium name="The Broad Institute Genome Sequencing Platform"/>
            <person name="Russ C."/>
            <person name="Cuomo C."/>
            <person name="Young S.K."/>
            <person name="Zeng Q."/>
            <person name="Gargeya S."/>
            <person name="Alvarado L."/>
            <person name="Berlin A."/>
            <person name="Chapman S.B."/>
            <person name="Chen Z."/>
            <person name="Freedman E."/>
            <person name="Gellesch M."/>
            <person name="Goldberg J."/>
            <person name="Griggs A."/>
            <person name="Gujja S."/>
            <person name="Heilman E."/>
            <person name="Heiman D."/>
            <person name="Howarth C."/>
            <person name="Mehta T."/>
            <person name="Neiman D."/>
            <person name="Pearson M."/>
            <person name="Roberts A."/>
            <person name="Saif S."/>
            <person name="Shea T."/>
            <person name="Shenoy N."/>
            <person name="Sisk P."/>
            <person name="Stolte C."/>
            <person name="Sykes S."/>
            <person name="White J."/>
            <person name="Yandava C."/>
            <person name="Burger G."/>
            <person name="Gray M.W."/>
            <person name="Holland P.W.H."/>
            <person name="King N."/>
            <person name="Lang F.B.F."/>
            <person name="Roger A.J."/>
            <person name="Ruiz-Trillo I."/>
            <person name="Haas B."/>
            <person name="Nusbaum C."/>
            <person name="Birren B."/>
        </authorList>
    </citation>
    <scope>NUCLEOTIDE SEQUENCE [LARGE SCALE GENOMIC DNA]</scope>
    <source>
        <strain evidence="1 2">JP610</strain>
    </source>
</reference>
<gene>
    <name evidence="1" type="ORF">SARC_17654</name>
</gene>
<feature type="non-terminal residue" evidence="1">
    <location>
        <position position="68"/>
    </location>
</feature>
<dbReference type="RefSeq" id="XP_014143729.1">
    <property type="nucleotide sequence ID" value="XM_014288254.1"/>
</dbReference>
<dbReference type="InterPro" id="IPR011050">
    <property type="entry name" value="Pectin_lyase_fold/virulence"/>
</dbReference>
<accession>A0A0L0EZF6</accession>
<dbReference type="AlphaFoldDB" id="A0A0L0EZF6"/>